<feature type="compositionally biased region" description="Polar residues" evidence="1">
    <location>
        <begin position="623"/>
        <end position="635"/>
    </location>
</feature>
<dbReference type="Proteomes" id="UP000566819">
    <property type="component" value="Unassembled WGS sequence"/>
</dbReference>
<keyword evidence="3" id="KW-1185">Reference proteome</keyword>
<reference evidence="2 3" key="1">
    <citation type="submission" date="2020-03" db="EMBL/GenBank/DDBJ databases">
        <title>Draft Genome Sequence of Cudoniella acicularis.</title>
        <authorList>
            <person name="Buettner E."/>
            <person name="Kellner H."/>
        </authorList>
    </citation>
    <scope>NUCLEOTIDE SEQUENCE [LARGE SCALE GENOMIC DNA]</scope>
    <source>
        <strain evidence="2 3">DSM 108380</strain>
    </source>
</reference>
<comment type="caution">
    <text evidence="2">The sequence shown here is derived from an EMBL/GenBank/DDBJ whole genome shotgun (WGS) entry which is preliminary data.</text>
</comment>
<feature type="compositionally biased region" description="Polar residues" evidence="1">
    <location>
        <begin position="310"/>
        <end position="321"/>
    </location>
</feature>
<feature type="region of interest" description="Disordered" evidence="1">
    <location>
        <begin position="604"/>
        <end position="635"/>
    </location>
</feature>
<accession>A0A8H4RM53</accession>
<dbReference type="OrthoDB" id="3455134at2759"/>
<feature type="region of interest" description="Disordered" evidence="1">
    <location>
        <begin position="310"/>
        <end position="343"/>
    </location>
</feature>
<organism evidence="2 3">
    <name type="scientific">Cudoniella acicularis</name>
    <dbReference type="NCBI Taxonomy" id="354080"/>
    <lineage>
        <taxon>Eukaryota</taxon>
        <taxon>Fungi</taxon>
        <taxon>Dikarya</taxon>
        <taxon>Ascomycota</taxon>
        <taxon>Pezizomycotina</taxon>
        <taxon>Leotiomycetes</taxon>
        <taxon>Helotiales</taxon>
        <taxon>Tricladiaceae</taxon>
        <taxon>Cudoniella</taxon>
    </lineage>
</organism>
<gene>
    <name evidence="2" type="ORF">G7Y89_g5625</name>
</gene>
<evidence type="ECO:0000313" key="3">
    <source>
        <dbReference type="Proteomes" id="UP000566819"/>
    </source>
</evidence>
<sequence length="635" mass="73085">MTSVPSGPFDYKTRQYVLVPKPSRWSQKSERVVVHSPMLQIPETALYVPVKRYVCGQEDNAVCFLPREDIEDESSDIYENVQASRQASWSEAHGVALMDSSPDDELQYQRGDCFWVCIGSNTNGFDTKVPVINLRTFEGGTIALDHVCWIPRIRGPHNELWTLAGEIRARKLAGPKNYTYYSWVICQKTGIYQLTTKTEQIPTEEAPIRDRRYLSLPESRDLYERRYQHASALIKGRQESTGVLPPTPPLTPKFSDRQAQRIESENQISHIGTLPVPKEGGLDMWRRIFEMTRDSSGSFKLSYKLLNSSNIHPQRTPNRFANSKYRRSSSGSVATLTDPERTSPPHIHGLAELDGDGIVVATVLMDLRRVYRGTIHQSRLSGDESGWAKQCTENSKSCTETLLISRCDRRISKCRYSEQFNYKHFHSIPEKCRVNSSVHEHCISRRRPRPDREGPCMLVKLPSKNHKCCYWQSKDRENWSNEWLQECNSGKENRFEERRMALYDHSSLLNQRTWRDPGFRYSKRSEALKTGIPMQDQNHLINRRLVPHFENGEHIEGFGLGATSFTKDLDSGELDEEVQRVGMNTSSDCDDRDIDDFCSFFNPQQRSVDGHIHDSPREHSDCHTSNQPEFEPQCS</sequence>
<protein>
    <submittedName>
        <fullName evidence="2">Uncharacterized protein</fullName>
    </submittedName>
</protein>
<evidence type="ECO:0000256" key="1">
    <source>
        <dbReference type="SAM" id="MobiDB-lite"/>
    </source>
</evidence>
<evidence type="ECO:0000313" key="2">
    <source>
        <dbReference type="EMBL" id="KAF4632495.1"/>
    </source>
</evidence>
<dbReference type="AlphaFoldDB" id="A0A8H4RM53"/>
<dbReference type="EMBL" id="JAAMPI010000342">
    <property type="protein sequence ID" value="KAF4632495.1"/>
    <property type="molecule type" value="Genomic_DNA"/>
</dbReference>
<proteinExistence type="predicted"/>
<name>A0A8H4RM53_9HELO</name>
<feature type="compositionally biased region" description="Basic and acidic residues" evidence="1">
    <location>
        <begin position="608"/>
        <end position="622"/>
    </location>
</feature>